<sequence length="238" mass="26097">MPYIGRITSCFKPLGRFTCVYCSGVLVALRWFMTAGHCVRIPKSDTKNHEIKTMTITLGDLKKDDVSEDGTEIIEGDVNSVQVPVGYNKKYRNNDLALVKLTKDATLSNKIKIMNLPTTASDTNPAVGAAVTYYGWGFYDPVNYLLSNNLKKGTALVVDSARCNVYDTKTQFCTNSDEGQQNCYGDAGGPIVLTSDLTTVVGIISYNTPNCPKASVNGQYRHTRVSGNLDWIKNIIAN</sequence>
<dbReference type="InterPro" id="IPR018114">
    <property type="entry name" value="TRYPSIN_HIS"/>
</dbReference>
<dbReference type="GO" id="GO:0004252">
    <property type="term" value="F:serine-type endopeptidase activity"/>
    <property type="evidence" value="ECO:0007669"/>
    <property type="project" value="InterPro"/>
</dbReference>
<keyword evidence="1" id="KW-1015">Disulfide bond</keyword>
<evidence type="ECO:0000256" key="2">
    <source>
        <dbReference type="ARBA" id="ARBA00024195"/>
    </source>
</evidence>
<dbReference type="AlphaFoldDB" id="A0A7R9GK96"/>
<organism evidence="4">
    <name type="scientific">Notodromas monacha</name>
    <dbReference type="NCBI Taxonomy" id="399045"/>
    <lineage>
        <taxon>Eukaryota</taxon>
        <taxon>Metazoa</taxon>
        <taxon>Ecdysozoa</taxon>
        <taxon>Arthropoda</taxon>
        <taxon>Crustacea</taxon>
        <taxon>Oligostraca</taxon>
        <taxon>Ostracoda</taxon>
        <taxon>Podocopa</taxon>
        <taxon>Podocopida</taxon>
        <taxon>Cypridocopina</taxon>
        <taxon>Cypridoidea</taxon>
        <taxon>Cyprididae</taxon>
        <taxon>Notodromas</taxon>
    </lineage>
</organism>
<dbReference type="InterPro" id="IPR009003">
    <property type="entry name" value="Peptidase_S1_PA"/>
</dbReference>
<dbReference type="Pfam" id="PF00089">
    <property type="entry name" value="Trypsin"/>
    <property type="match status" value="1"/>
</dbReference>
<keyword evidence="5" id="KW-1185">Reference proteome</keyword>
<comment type="similarity">
    <text evidence="2">Belongs to the peptidase S1 family. CLIP subfamily.</text>
</comment>
<name>A0A7R9GK96_9CRUS</name>
<dbReference type="OrthoDB" id="5565075at2759"/>
<dbReference type="PRINTS" id="PR00722">
    <property type="entry name" value="CHYMOTRYPSIN"/>
</dbReference>
<evidence type="ECO:0000313" key="5">
    <source>
        <dbReference type="Proteomes" id="UP000678499"/>
    </source>
</evidence>
<dbReference type="SUPFAM" id="SSF50494">
    <property type="entry name" value="Trypsin-like serine proteases"/>
    <property type="match status" value="1"/>
</dbReference>
<protein>
    <recommendedName>
        <fullName evidence="3">Peptidase S1 domain-containing protein</fullName>
    </recommendedName>
</protein>
<dbReference type="PROSITE" id="PS00134">
    <property type="entry name" value="TRYPSIN_HIS"/>
    <property type="match status" value="1"/>
</dbReference>
<dbReference type="InterPro" id="IPR051487">
    <property type="entry name" value="Ser/Thr_Proteases_Immune/Dev"/>
</dbReference>
<dbReference type="InterPro" id="IPR043504">
    <property type="entry name" value="Peptidase_S1_PA_chymotrypsin"/>
</dbReference>
<accession>A0A7R9GK96</accession>
<gene>
    <name evidence="4" type="ORF">NMOB1V02_LOCUS11116</name>
</gene>
<dbReference type="PROSITE" id="PS50240">
    <property type="entry name" value="TRYPSIN_DOM"/>
    <property type="match status" value="1"/>
</dbReference>
<dbReference type="PANTHER" id="PTHR24256">
    <property type="entry name" value="TRYPTASE-RELATED"/>
    <property type="match status" value="1"/>
</dbReference>
<evidence type="ECO:0000256" key="1">
    <source>
        <dbReference type="ARBA" id="ARBA00023157"/>
    </source>
</evidence>
<dbReference type="GO" id="GO:0006508">
    <property type="term" value="P:proteolysis"/>
    <property type="evidence" value="ECO:0007669"/>
    <property type="project" value="InterPro"/>
</dbReference>
<evidence type="ECO:0000259" key="3">
    <source>
        <dbReference type="PROSITE" id="PS50240"/>
    </source>
</evidence>
<dbReference type="InterPro" id="IPR001254">
    <property type="entry name" value="Trypsin_dom"/>
</dbReference>
<evidence type="ECO:0000313" key="4">
    <source>
        <dbReference type="EMBL" id="CAD7283501.1"/>
    </source>
</evidence>
<dbReference type="SMART" id="SM00020">
    <property type="entry name" value="Tryp_SPc"/>
    <property type="match status" value="1"/>
</dbReference>
<dbReference type="Gene3D" id="2.40.10.10">
    <property type="entry name" value="Trypsin-like serine proteases"/>
    <property type="match status" value="1"/>
</dbReference>
<dbReference type="EMBL" id="OA887556">
    <property type="protein sequence ID" value="CAD7283501.1"/>
    <property type="molecule type" value="Genomic_DNA"/>
</dbReference>
<dbReference type="InterPro" id="IPR001314">
    <property type="entry name" value="Peptidase_S1A"/>
</dbReference>
<feature type="domain" description="Peptidase S1" evidence="3">
    <location>
        <begin position="1"/>
        <end position="237"/>
    </location>
</feature>
<dbReference type="Proteomes" id="UP000678499">
    <property type="component" value="Unassembled WGS sequence"/>
</dbReference>
<dbReference type="EMBL" id="CAJPEX010005519">
    <property type="protein sequence ID" value="CAG0923653.1"/>
    <property type="molecule type" value="Genomic_DNA"/>
</dbReference>
<proteinExistence type="inferred from homology"/>
<reference evidence="4" key="1">
    <citation type="submission" date="2020-11" db="EMBL/GenBank/DDBJ databases">
        <authorList>
            <person name="Tran Van P."/>
        </authorList>
    </citation>
    <scope>NUCLEOTIDE SEQUENCE</scope>
</reference>